<sequence>MRLKEARELANYTQESLVQEIQIQMECSLRHYQNIEYGKKIPTMPLGLLICRICGVDPNDIDEWKITRTIGNS</sequence>
<dbReference type="InterPro" id="IPR010982">
    <property type="entry name" value="Lambda_DNA-bd_dom_sf"/>
</dbReference>
<comment type="caution">
    <text evidence="2">The sequence shown here is derived from an EMBL/GenBank/DDBJ whole genome shotgun (WGS) entry which is preliminary data.</text>
</comment>
<name>A0A2R9SPU0_9BACL</name>
<dbReference type="Proteomes" id="UP000003094">
    <property type="component" value="Unassembled WGS sequence"/>
</dbReference>
<dbReference type="EMBL" id="ADHJ01000041">
    <property type="protein sequence ID" value="EFU39363.1"/>
    <property type="molecule type" value="Genomic_DNA"/>
</dbReference>
<evidence type="ECO:0000259" key="1">
    <source>
        <dbReference type="PROSITE" id="PS50943"/>
    </source>
</evidence>
<keyword evidence="3" id="KW-1185">Reference proteome</keyword>
<evidence type="ECO:0000313" key="2">
    <source>
        <dbReference type="EMBL" id="EFU39363.1"/>
    </source>
</evidence>
<dbReference type="SUPFAM" id="SSF47413">
    <property type="entry name" value="lambda repressor-like DNA-binding domains"/>
    <property type="match status" value="1"/>
</dbReference>
<dbReference type="CDD" id="cd00093">
    <property type="entry name" value="HTH_XRE"/>
    <property type="match status" value="1"/>
</dbReference>
<accession>A0A2R9SPU0</accession>
<dbReference type="KEGG" id="pvo:PVOR_25438"/>
<gene>
    <name evidence="2" type="ORF">PVOR_25438</name>
</gene>
<evidence type="ECO:0000313" key="3">
    <source>
        <dbReference type="Proteomes" id="UP000003094"/>
    </source>
</evidence>
<organism evidence="2 3">
    <name type="scientific">Paenibacillus vortex V453</name>
    <dbReference type="NCBI Taxonomy" id="715225"/>
    <lineage>
        <taxon>Bacteria</taxon>
        <taxon>Bacillati</taxon>
        <taxon>Bacillota</taxon>
        <taxon>Bacilli</taxon>
        <taxon>Bacillales</taxon>
        <taxon>Paenibacillaceae</taxon>
        <taxon>Paenibacillus</taxon>
    </lineage>
</organism>
<dbReference type="GO" id="GO:0003677">
    <property type="term" value="F:DNA binding"/>
    <property type="evidence" value="ECO:0007669"/>
    <property type="project" value="InterPro"/>
</dbReference>
<dbReference type="PROSITE" id="PS50943">
    <property type="entry name" value="HTH_CROC1"/>
    <property type="match status" value="1"/>
</dbReference>
<reference evidence="2 3" key="1">
    <citation type="journal article" date="2010" name="BMC Genomics">
        <title>Genome sequence of the pattern forming Paenibacillus vortex bacterium reveals potential for thriving in complex environments.</title>
        <authorList>
            <person name="Sirota-Madi A."/>
            <person name="Olender T."/>
            <person name="Helman Y."/>
            <person name="Ingham C."/>
            <person name="Brainis I."/>
            <person name="Roth D."/>
            <person name="Hagi E."/>
            <person name="Brodsky L."/>
            <person name="Leshkowitz D."/>
            <person name="Galatenko V."/>
            <person name="Nikolaev V."/>
            <person name="Mugasimangalam R.C."/>
            <person name="Bransburg-Zabary S."/>
            <person name="Gutnick D.L."/>
            <person name="Lancet D."/>
            <person name="Ben-Jacob E."/>
        </authorList>
    </citation>
    <scope>NUCLEOTIDE SEQUENCE [LARGE SCALE GENOMIC DNA]</scope>
    <source>
        <strain evidence="2 3">V453</strain>
    </source>
</reference>
<dbReference type="AlphaFoldDB" id="A0A2R9SPU0"/>
<dbReference type="SMART" id="SM00530">
    <property type="entry name" value="HTH_XRE"/>
    <property type="match status" value="1"/>
</dbReference>
<dbReference type="InterPro" id="IPR001387">
    <property type="entry name" value="Cro/C1-type_HTH"/>
</dbReference>
<protein>
    <recommendedName>
        <fullName evidence="1">HTH cro/C1-type domain-containing protein</fullName>
    </recommendedName>
</protein>
<dbReference type="Pfam" id="PF01381">
    <property type="entry name" value="HTH_3"/>
    <property type="match status" value="1"/>
</dbReference>
<feature type="domain" description="HTH cro/C1-type" evidence="1">
    <location>
        <begin position="3"/>
        <end position="61"/>
    </location>
</feature>
<dbReference type="RefSeq" id="WP_006211839.1">
    <property type="nucleotide sequence ID" value="NZ_ADHJ01000041.1"/>
</dbReference>
<proteinExistence type="predicted"/>
<dbReference type="Gene3D" id="1.10.260.40">
    <property type="entry name" value="lambda repressor-like DNA-binding domains"/>
    <property type="match status" value="1"/>
</dbReference>